<dbReference type="RefSeq" id="WP_289165925.1">
    <property type="nucleotide sequence ID" value="NZ_JASZZN010000019.1"/>
</dbReference>
<organism evidence="1 2">
    <name type="scientific">Roseiconus lacunae</name>
    <dbReference type="NCBI Taxonomy" id="2605694"/>
    <lineage>
        <taxon>Bacteria</taxon>
        <taxon>Pseudomonadati</taxon>
        <taxon>Planctomycetota</taxon>
        <taxon>Planctomycetia</taxon>
        <taxon>Pirellulales</taxon>
        <taxon>Pirellulaceae</taxon>
        <taxon>Roseiconus</taxon>
    </lineage>
</organism>
<keyword evidence="2" id="KW-1185">Reference proteome</keyword>
<proteinExistence type="predicted"/>
<accession>A0ABT7PP16</accession>
<name>A0ABT7PP16_9BACT</name>
<evidence type="ECO:0000313" key="2">
    <source>
        <dbReference type="Proteomes" id="UP001239462"/>
    </source>
</evidence>
<dbReference type="EMBL" id="JASZZN010000019">
    <property type="protein sequence ID" value="MDM4018216.1"/>
    <property type="molecule type" value="Genomic_DNA"/>
</dbReference>
<evidence type="ECO:0000313" key="1">
    <source>
        <dbReference type="EMBL" id="MDM4018216.1"/>
    </source>
</evidence>
<gene>
    <name evidence="1" type="ORF">QTN89_22390</name>
</gene>
<comment type="caution">
    <text evidence="1">The sequence shown here is derived from an EMBL/GenBank/DDBJ whole genome shotgun (WGS) entry which is preliminary data.</text>
</comment>
<dbReference type="Proteomes" id="UP001239462">
    <property type="component" value="Unassembled WGS sequence"/>
</dbReference>
<sequence length="107" mass="11962">MRTLLASELFSFYPASELIPVELPEPNESITSYNERIGLHKSQFGDGVIAYLLNELANTGLEEGIQRLNFSIEDLVAVRDGMNAILTQVRHHNRSPRIGSISDGRHL</sequence>
<protein>
    <submittedName>
        <fullName evidence="1">Uncharacterized protein</fullName>
    </submittedName>
</protein>
<reference evidence="1 2" key="1">
    <citation type="submission" date="2023-06" db="EMBL/GenBank/DDBJ databases">
        <title>Roseiconus lacunae JC819 isolated from Gulf of Mannar region, Tamil Nadu.</title>
        <authorList>
            <person name="Pk S."/>
            <person name="Ch S."/>
            <person name="Ch V.R."/>
        </authorList>
    </citation>
    <scope>NUCLEOTIDE SEQUENCE [LARGE SCALE GENOMIC DNA]</scope>
    <source>
        <strain evidence="1 2">JC819</strain>
    </source>
</reference>